<evidence type="ECO:0008006" key="4">
    <source>
        <dbReference type="Google" id="ProtNLM"/>
    </source>
</evidence>
<dbReference type="EMBL" id="MU155231">
    <property type="protein sequence ID" value="KAF9478566.1"/>
    <property type="molecule type" value="Genomic_DNA"/>
</dbReference>
<dbReference type="Gene3D" id="1.20.140.150">
    <property type="match status" value="1"/>
</dbReference>
<keyword evidence="1" id="KW-1133">Transmembrane helix</keyword>
<keyword evidence="3" id="KW-1185">Reference proteome</keyword>
<dbReference type="Proteomes" id="UP000807469">
    <property type="component" value="Unassembled WGS sequence"/>
</dbReference>
<sequence>MARKSSIPGIALVLVALILGLLVTLSLPFLLDLDIVRINIKVEGFEFDQRLGIWSTCMHYVTGYHTCSAKELGYETYAYDILEPGKSKAIPATWTRGLVLHPIATAFTLTACLISLFSTNLIALFATLFATIIATTAFIIDIALYAHVHSLVKDVDIGGVTRTSAGFWLSFASVVLLIAASVTFFVGRRKENKQVKDTGYPLQSPRDSGRHWADKFQQFQP</sequence>
<feature type="transmembrane region" description="Helical" evidence="1">
    <location>
        <begin position="98"/>
        <end position="117"/>
    </location>
</feature>
<evidence type="ECO:0000256" key="1">
    <source>
        <dbReference type="SAM" id="Phobius"/>
    </source>
</evidence>
<organism evidence="2 3">
    <name type="scientific">Pholiota conissans</name>
    <dbReference type="NCBI Taxonomy" id="109636"/>
    <lineage>
        <taxon>Eukaryota</taxon>
        <taxon>Fungi</taxon>
        <taxon>Dikarya</taxon>
        <taxon>Basidiomycota</taxon>
        <taxon>Agaricomycotina</taxon>
        <taxon>Agaricomycetes</taxon>
        <taxon>Agaricomycetidae</taxon>
        <taxon>Agaricales</taxon>
        <taxon>Agaricineae</taxon>
        <taxon>Strophariaceae</taxon>
        <taxon>Pholiota</taxon>
    </lineage>
</organism>
<keyword evidence="1" id="KW-0472">Membrane</keyword>
<dbReference type="GO" id="GO:0032153">
    <property type="term" value="C:cell division site"/>
    <property type="evidence" value="ECO:0007669"/>
    <property type="project" value="TreeGrafter"/>
</dbReference>
<keyword evidence="1" id="KW-0812">Transmembrane</keyword>
<proteinExistence type="predicted"/>
<dbReference type="PANTHER" id="PTHR28013:SF4">
    <property type="entry name" value="MARVEL DOMAIN-CONTAINING PROTEIN"/>
    <property type="match status" value="1"/>
</dbReference>
<comment type="caution">
    <text evidence="2">The sequence shown here is derived from an EMBL/GenBank/DDBJ whole genome shotgun (WGS) entry which is preliminary data.</text>
</comment>
<feature type="transmembrane region" description="Helical" evidence="1">
    <location>
        <begin position="166"/>
        <end position="186"/>
    </location>
</feature>
<dbReference type="InterPro" id="IPR009571">
    <property type="entry name" value="SUR7/Rim9-like_fungi"/>
</dbReference>
<protein>
    <recommendedName>
        <fullName evidence="4">Pali-domain-containing protein</fullName>
    </recommendedName>
</protein>
<dbReference type="PANTHER" id="PTHR28013">
    <property type="entry name" value="PROTEIN DCV1-RELATED"/>
    <property type="match status" value="1"/>
</dbReference>
<accession>A0A9P6CST6</accession>
<evidence type="ECO:0000313" key="3">
    <source>
        <dbReference type="Proteomes" id="UP000807469"/>
    </source>
</evidence>
<dbReference type="Pfam" id="PF06687">
    <property type="entry name" value="SUR7"/>
    <property type="match status" value="1"/>
</dbReference>
<dbReference type="OrthoDB" id="2354757at2759"/>
<dbReference type="InterPro" id="IPR051380">
    <property type="entry name" value="pH-response_reg_palI/RIM9"/>
</dbReference>
<dbReference type="GO" id="GO:0035838">
    <property type="term" value="C:growing cell tip"/>
    <property type="evidence" value="ECO:0007669"/>
    <property type="project" value="TreeGrafter"/>
</dbReference>
<dbReference type="GO" id="GO:0005886">
    <property type="term" value="C:plasma membrane"/>
    <property type="evidence" value="ECO:0007669"/>
    <property type="project" value="InterPro"/>
</dbReference>
<feature type="transmembrane region" description="Helical" evidence="1">
    <location>
        <begin position="7"/>
        <end position="31"/>
    </location>
</feature>
<feature type="transmembrane region" description="Helical" evidence="1">
    <location>
        <begin position="124"/>
        <end position="146"/>
    </location>
</feature>
<reference evidence="2" key="1">
    <citation type="submission" date="2020-11" db="EMBL/GenBank/DDBJ databases">
        <authorList>
            <consortium name="DOE Joint Genome Institute"/>
            <person name="Ahrendt S."/>
            <person name="Riley R."/>
            <person name="Andreopoulos W."/>
            <person name="Labutti K."/>
            <person name="Pangilinan J."/>
            <person name="Ruiz-Duenas F.J."/>
            <person name="Barrasa J.M."/>
            <person name="Sanchez-Garcia M."/>
            <person name="Camarero S."/>
            <person name="Miyauchi S."/>
            <person name="Serrano A."/>
            <person name="Linde D."/>
            <person name="Babiker R."/>
            <person name="Drula E."/>
            <person name="Ayuso-Fernandez I."/>
            <person name="Pacheco R."/>
            <person name="Padilla G."/>
            <person name="Ferreira P."/>
            <person name="Barriuso J."/>
            <person name="Kellner H."/>
            <person name="Castanera R."/>
            <person name="Alfaro M."/>
            <person name="Ramirez L."/>
            <person name="Pisabarro A.G."/>
            <person name="Kuo A."/>
            <person name="Tritt A."/>
            <person name="Lipzen A."/>
            <person name="He G."/>
            <person name="Yan M."/>
            <person name="Ng V."/>
            <person name="Cullen D."/>
            <person name="Martin F."/>
            <person name="Rosso M.-N."/>
            <person name="Henrissat B."/>
            <person name="Hibbett D."/>
            <person name="Martinez A.T."/>
            <person name="Grigoriev I.V."/>
        </authorList>
    </citation>
    <scope>NUCLEOTIDE SEQUENCE</scope>
    <source>
        <strain evidence="2">CIRM-BRFM 674</strain>
    </source>
</reference>
<gene>
    <name evidence="2" type="ORF">BDN70DRAFT_879798</name>
</gene>
<evidence type="ECO:0000313" key="2">
    <source>
        <dbReference type="EMBL" id="KAF9478566.1"/>
    </source>
</evidence>
<name>A0A9P6CST6_9AGAR</name>
<dbReference type="AlphaFoldDB" id="A0A9P6CST6"/>